<name>A0AAX2JE76_9FUSO</name>
<accession>A0AAX2JE76</accession>
<dbReference type="AlphaFoldDB" id="A0AAX2JE76"/>
<proteinExistence type="predicted"/>
<dbReference type="KEGG" id="ful:C4N20_01830"/>
<protein>
    <submittedName>
        <fullName evidence="1">Uncharacterized protein</fullName>
    </submittedName>
</protein>
<evidence type="ECO:0000313" key="2">
    <source>
        <dbReference type="Proteomes" id="UP000249008"/>
    </source>
</evidence>
<dbReference type="EMBL" id="LS483487">
    <property type="protein sequence ID" value="SQJ08798.1"/>
    <property type="molecule type" value="Genomic_DNA"/>
</dbReference>
<dbReference type="RefSeq" id="WP_005981468.1">
    <property type="nucleotide sequence ID" value="NZ_CABKNW010000005.1"/>
</dbReference>
<evidence type="ECO:0000313" key="1">
    <source>
        <dbReference type="EMBL" id="SQJ08798.1"/>
    </source>
</evidence>
<dbReference type="GeneID" id="78453529"/>
<gene>
    <name evidence="1" type="ORF">NCTC12112_02244</name>
</gene>
<organism evidence="1 2">
    <name type="scientific">Fusobacterium ulcerans</name>
    <dbReference type="NCBI Taxonomy" id="861"/>
    <lineage>
        <taxon>Bacteria</taxon>
        <taxon>Fusobacteriati</taxon>
        <taxon>Fusobacteriota</taxon>
        <taxon>Fusobacteriia</taxon>
        <taxon>Fusobacteriales</taxon>
        <taxon>Fusobacteriaceae</taxon>
        <taxon>Fusobacterium</taxon>
    </lineage>
</organism>
<sequence>MRKIKTNFKKVEAPEFLAALSKEVLFYGRYKEYPLVATIEKNEETLISLSSKKESFNLSDDEILEIMKKLGLENYVYETWEYQSPLGHTTRYFKVENPNLI</sequence>
<reference evidence="1 2" key="1">
    <citation type="submission" date="2018-06" db="EMBL/GenBank/DDBJ databases">
        <authorList>
            <consortium name="Pathogen Informatics"/>
            <person name="Doyle S."/>
        </authorList>
    </citation>
    <scope>NUCLEOTIDE SEQUENCE [LARGE SCALE GENOMIC DNA]</scope>
    <source>
        <strain evidence="1 2">NCTC12112</strain>
    </source>
</reference>
<dbReference type="Proteomes" id="UP000249008">
    <property type="component" value="Chromosome 1"/>
</dbReference>